<dbReference type="GO" id="GO:0072344">
    <property type="term" value="P:rescue of stalled ribosome"/>
    <property type="evidence" value="ECO:0007669"/>
    <property type="project" value="TreeGrafter"/>
</dbReference>
<dbReference type="EMBL" id="VGJJ01000003">
    <property type="protein sequence ID" value="MBM3281856.1"/>
    <property type="molecule type" value="Genomic_DNA"/>
</dbReference>
<evidence type="ECO:0000313" key="3">
    <source>
        <dbReference type="Proteomes" id="UP000774699"/>
    </source>
</evidence>
<dbReference type="GO" id="GO:0043023">
    <property type="term" value="F:ribosomal large subunit binding"/>
    <property type="evidence" value="ECO:0007669"/>
    <property type="project" value="TreeGrafter"/>
</dbReference>
<dbReference type="GO" id="GO:0000049">
    <property type="term" value="F:tRNA binding"/>
    <property type="evidence" value="ECO:0007669"/>
    <property type="project" value="TreeGrafter"/>
</dbReference>
<dbReference type="Gene3D" id="2.30.310.10">
    <property type="entry name" value="ibrinogen binding protein from staphylococcus aureus domain"/>
    <property type="match status" value="1"/>
</dbReference>
<dbReference type="PANTHER" id="PTHR15239">
    <property type="entry name" value="NUCLEAR EXPORT MEDIATOR FACTOR NEMF"/>
    <property type="match status" value="1"/>
</dbReference>
<organism evidence="2 3">
    <name type="scientific">Candidatus Iainarchaeum sp</name>
    <dbReference type="NCBI Taxonomy" id="3101447"/>
    <lineage>
        <taxon>Archaea</taxon>
        <taxon>Candidatus Iainarchaeota</taxon>
        <taxon>Candidatus Iainarchaeia</taxon>
        <taxon>Candidatus Iainarchaeales</taxon>
        <taxon>Candidatus Iainarchaeaceae</taxon>
        <taxon>Candidatus Iainarchaeum</taxon>
    </lineage>
</organism>
<dbReference type="Proteomes" id="UP000774699">
    <property type="component" value="Unassembled WGS sequence"/>
</dbReference>
<name>A0A8T4C5S1_9ARCH</name>
<evidence type="ECO:0000256" key="1">
    <source>
        <dbReference type="SAM" id="Coils"/>
    </source>
</evidence>
<dbReference type="InterPro" id="IPR051608">
    <property type="entry name" value="RQC_Subunit_NEMF"/>
</dbReference>
<proteinExistence type="predicted"/>
<protein>
    <submittedName>
        <fullName evidence="2">Uncharacterized protein</fullName>
    </submittedName>
</protein>
<comment type="caution">
    <text evidence="2">The sequence shown here is derived from an EMBL/GenBank/DDBJ whole genome shotgun (WGS) entry which is preliminary data.</text>
</comment>
<gene>
    <name evidence="2" type="ORF">FJY86_00760</name>
</gene>
<keyword evidence="1" id="KW-0175">Coiled coil</keyword>
<dbReference type="PANTHER" id="PTHR15239:SF6">
    <property type="entry name" value="RIBOSOME QUALITY CONTROL COMPLEX SUBUNIT NEMF"/>
    <property type="match status" value="1"/>
</dbReference>
<feature type="coiled-coil region" evidence="1">
    <location>
        <begin position="223"/>
        <end position="250"/>
    </location>
</feature>
<dbReference type="GO" id="GO:1990112">
    <property type="term" value="C:RQC complex"/>
    <property type="evidence" value="ECO:0007669"/>
    <property type="project" value="TreeGrafter"/>
</dbReference>
<dbReference type="AlphaFoldDB" id="A0A8T4C5S1"/>
<evidence type="ECO:0000313" key="2">
    <source>
        <dbReference type="EMBL" id="MBM3281856.1"/>
    </source>
</evidence>
<reference evidence="2" key="1">
    <citation type="submission" date="2019-03" db="EMBL/GenBank/DDBJ databases">
        <title>Lake Tanganyika Metagenome-Assembled Genomes (MAGs).</title>
        <authorList>
            <person name="Tran P."/>
        </authorList>
    </citation>
    <scope>NUCLEOTIDE SEQUENCE</scope>
    <source>
        <strain evidence="2">M_DeepCast_50m_m2_156</strain>
    </source>
</reference>
<sequence length="309" mass="36451">MTLELSAAAVYTLAQKWNDEWKGAYIQQLRSVNENIFILKIRTKEKNVHALIALPHTMIESTHKWENEDDQQPIVNATKKIVDNERIVEVKQLQGDRILELRGEKANIIIELFGGGNIIVTDNEDKIVFVHIAKEWKGRTLKMKQKYVPPQNTLVTKVSDNATEWKKNTLFELREDKKKTSIFPTNKKKINLLSAEELFSKLENQVLEKWNQPEIDTKTDAQKRALEINFMRQKEQMKKWEDELFESQRKGEWVYEHYTEIQRVNDAIIRAISQKVPEKKILEELQKKISRVKNIDIEKGLVEWEMNEK</sequence>
<accession>A0A8T4C5S1</accession>